<proteinExistence type="predicted"/>
<keyword evidence="2" id="KW-0812">Transmembrane</keyword>
<evidence type="ECO:0000313" key="4">
    <source>
        <dbReference type="Proteomes" id="UP001604267"/>
    </source>
</evidence>
<dbReference type="RefSeq" id="WP_392819439.1">
    <property type="nucleotide sequence ID" value="NZ_JBICYV010000011.1"/>
</dbReference>
<organism evidence="3 4">
    <name type="scientific">Streptomyces cinerochromogenes</name>
    <dbReference type="NCBI Taxonomy" id="66422"/>
    <lineage>
        <taxon>Bacteria</taxon>
        <taxon>Bacillati</taxon>
        <taxon>Actinomycetota</taxon>
        <taxon>Actinomycetes</taxon>
        <taxon>Kitasatosporales</taxon>
        <taxon>Streptomycetaceae</taxon>
        <taxon>Streptomyces</taxon>
    </lineage>
</organism>
<feature type="compositionally biased region" description="Basic and acidic residues" evidence="1">
    <location>
        <begin position="48"/>
        <end position="57"/>
    </location>
</feature>
<feature type="region of interest" description="Disordered" evidence="1">
    <location>
        <begin position="46"/>
        <end position="96"/>
    </location>
</feature>
<comment type="caution">
    <text evidence="3">The sequence shown here is derived from an EMBL/GenBank/DDBJ whole genome shotgun (WGS) entry which is preliminary data.</text>
</comment>
<evidence type="ECO:0000256" key="1">
    <source>
        <dbReference type="SAM" id="MobiDB-lite"/>
    </source>
</evidence>
<keyword evidence="2" id="KW-0472">Membrane</keyword>
<accession>A0ABW7BBN9</accession>
<protein>
    <submittedName>
        <fullName evidence="3">Uncharacterized protein</fullName>
    </submittedName>
</protein>
<evidence type="ECO:0000256" key="2">
    <source>
        <dbReference type="SAM" id="Phobius"/>
    </source>
</evidence>
<evidence type="ECO:0000313" key="3">
    <source>
        <dbReference type="EMBL" id="MFG3013463.1"/>
    </source>
</evidence>
<sequence length="222" mass="22474">MSTDNGAFTGAPQGPQQPHQPRWAWWVVGIVVPLVGILVTVLVSRPGSSDDKADTADKSPAPAVTQSSAAAEPAGTEQSAGQAAGEPSESARAAKAAFGPKVIEADTTNSGSYIEFDTSEPVVVGNSTLKGADLIISASTGGSPDLFVPDSHMTLAPLAGSGAAPTAEECAASVERNGTYPLPATRGGRFCLTTTEGRTVYLKVNTAPPAGKANLEVTVWAA</sequence>
<dbReference type="Proteomes" id="UP001604267">
    <property type="component" value="Unassembled WGS sequence"/>
</dbReference>
<dbReference type="EMBL" id="JBICYV010000011">
    <property type="protein sequence ID" value="MFG3013463.1"/>
    <property type="molecule type" value="Genomic_DNA"/>
</dbReference>
<reference evidence="3 4" key="1">
    <citation type="submission" date="2024-10" db="EMBL/GenBank/DDBJ databases">
        <title>The Natural Products Discovery Center: Release of the First 8490 Sequenced Strains for Exploring Actinobacteria Biosynthetic Diversity.</title>
        <authorList>
            <person name="Kalkreuter E."/>
            <person name="Kautsar S.A."/>
            <person name="Yang D."/>
            <person name="Bader C.D."/>
            <person name="Teijaro C.N."/>
            <person name="Fluegel L."/>
            <person name="Davis C.M."/>
            <person name="Simpson J.R."/>
            <person name="Lauterbach L."/>
            <person name="Steele A.D."/>
            <person name="Gui C."/>
            <person name="Meng S."/>
            <person name="Li G."/>
            <person name="Viehrig K."/>
            <person name="Ye F."/>
            <person name="Su P."/>
            <person name="Kiefer A.F."/>
            <person name="Nichols A."/>
            <person name="Cepeda A.J."/>
            <person name="Yan W."/>
            <person name="Fan B."/>
            <person name="Jiang Y."/>
            <person name="Adhikari A."/>
            <person name="Zheng C.-J."/>
            <person name="Schuster L."/>
            <person name="Cowan T.M."/>
            <person name="Smanski M.J."/>
            <person name="Chevrette M.G."/>
            <person name="De Carvalho L.P.S."/>
            <person name="Shen B."/>
        </authorList>
    </citation>
    <scope>NUCLEOTIDE SEQUENCE [LARGE SCALE GENOMIC DNA]</scope>
    <source>
        <strain evidence="3 4">NPDC048320</strain>
    </source>
</reference>
<gene>
    <name evidence="3" type="ORF">ACGFZB_23905</name>
</gene>
<feature type="transmembrane region" description="Helical" evidence="2">
    <location>
        <begin position="23"/>
        <end position="43"/>
    </location>
</feature>
<name>A0ABW7BBN9_9ACTN</name>
<keyword evidence="4" id="KW-1185">Reference proteome</keyword>
<keyword evidence="2" id="KW-1133">Transmembrane helix</keyword>